<evidence type="ECO:0000256" key="7">
    <source>
        <dbReference type="ARBA" id="ARBA00023136"/>
    </source>
</evidence>
<dbReference type="GO" id="GO:0015920">
    <property type="term" value="P:lipopolysaccharide transport"/>
    <property type="evidence" value="ECO:0007669"/>
    <property type="project" value="TreeGrafter"/>
</dbReference>
<comment type="caution">
    <text evidence="10">The sequence shown here is derived from an EMBL/GenBank/DDBJ whole genome shotgun (WGS) entry which is preliminary data.</text>
</comment>
<evidence type="ECO:0000256" key="8">
    <source>
        <dbReference type="SAM" id="Phobius"/>
    </source>
</evidence>
<evidence type="ECO:0000256" key="2">
    <source>
        <dbReference type="ARBA" id="ARBA00007783"/>
    </source>
</evidence>
<keyword evidence="3" id="KW-0813">Transport</keyword>
<dbReference type="Proteomes" id="UP000224563">
    <property type="component" value="Unassembled WGS sequence"/>
</dbReference>
<keyword evidence="4" id="KW-1003">Cell membrane</keyword>
<dbReference type="AlphaFoldDB" id="A0A2G3E4R5"/>
<feature type="transmembrane region" description="Helical" evidence="8">
    <location>
        <begin position="70"/>
        <end position="95"/>
    </location>
</feature>
<comment type="similarity">
    <text evidence="2">Belongs to the ABC-2 integral membrane protein family.</text>
</comment>
<sequence>MFKSLLFVLKENYQNLYRIISIAKYEYLATLRDSKFGVFWSFASPAIQVLTYWLVFGIGMSRGKQDGIEYLPWVIVGFSAWWYISPCITGGCSAIHSKANIISRMKFPVSILPATTCAKELINHFFMLIIAIVVIIAYGFTPNIYWLGTLYYLVCAFIFVWSFTMISSVITMLWRDMKTMVRSFMRLLLYMSPVLWTARFRSFPMMNKLMKLNPIYYIVQGYRDSMIFSKPITAHPHLAIYFWGVCALMLIVGSALMNKFQKRFVDML</sequence>
<evidence type="ECO:0000256" key="1">
    <source>
        <dbReference type="ARBA" id="ARBA00004651"/>
    </source>
</evidence>
<evidence type="ECO:0000256" key="3">
    <source>
        <dbReference type="ARBA" id="ARBA00022448"/>
    </source>
</evidence>
<dbReference type="GO" id="GO:0140359">
    <property type="term" value="F:ABC-type transporter activity"/>
    <property type="evidence" value="ECO:0007669"/>
    <property type="project" value="InterPro"/>
</dbReference>
<evidence type="ECO:0000256" key="6">
    <source>
        <dbReference type="ARBA" id="ARBA00022989"/>
    </source>
</evidence>
<feature type="transmembrane region" description="Helical" evidence="8">
    <location>
        <begin position="151"/>
        <end position="175"/>
    </location>
</feature>
<dbReference type="EMBL" id="PDYG01000014">
    <property type="protein sequence ID" value="PHU38191.1"/>
    <property type="molecule type" value="Genomic_DNA"/>
</dbReference>
<feature type="domain" description="ABC-2 type transporter transmembrane" evidence="9">
    <location>
        <begin position="19"/>
        <end position="226"/>
    </location>
</feature>
<feature type="transmembrane region" description="Helical" evidence="8">
    <location>
        <begin position="238"/>
        <end position="257"/>
    </location>
</feature>
<comment type="subcellular location">
    <subcellularLocation>
        <location evidence="1">Cell membrane</location>
        <topology evidence="1">Multi-pass membrane protein</topology>
    </subcellularLocation>
</comment>
<feature type="transmembrane region" description="Helical" evidence="8">
    <location>
        <begin position="38"/>
        <end position="58"/>
    </location>
</feature>
<dbReference type="GO" id="GO:0005886">
    <property type="term" value="C:plasma membrane"/>
    <property type="evidence" value="ECO:0007669"/>
    <property type="project" value="UniProtKB-SubCell"/>
</dbReference>
<keyword evidence="11" id="KW-1185">Reference proteome</keyword>
<dbReference type="InterPro" id="IPR013525">
    <property type="entry name" value="ABC2_TM"/>
</dbReference>
<evidence type="ECO:0000259" key="9">
    <source>
        <dbReference type="Pfam" id="PF01061"/>
    </source>
</evidence>
<feature type="transmembrane region" description="Helical" evidence="8">
    <location>
        <begin position="125"/>
        <end position="145"/>
    </location>
</feature>
<reference evidence="10 11" key="1">
    <citation type="submission" date="2017-10" db="EMBL/GenBank/DDBJ databases">
        <title>Resolving the taxonomy of Roseburia spp., Eubacterium rectale and Agathobacter spp. through phylogenomic analysis.</title>
        <authorList>
            <person name="Sheridan P.O."/>
            <person name="Walker A.W."/>
            <person name="Duncan S.H."/>
            <person name="Scott K.P."/>
            <person name="Toole P.W.O."/>
            <person name="Luis P."/>
            <person name="Flint H.J."/>
        </authorList>
    </citation>
    <scope>NUCLEOTIDE SEQUENCE [LARGE SCALE GENOMIC DNA]</scope>
    <source>
        <strain evidence="10 11">JK623</strain>
    </source>
</reference>
<evidence type="ECO:0000313" key="11">
    <source>
        <dbReference type="Proteomes" id="UP000224563"/>
    </source>
</evidence>
<dbReference type="PANTHER" id="PTHR30413">
    <property type="entry name" value="INNER MEMBRANE TRANSPORT PERMEASE"/>
    <property type="match status" value="1"/>
</dbReference>
<proteinExistence type="inferred from homology"/>
<name>A0A2G3E4R5_9FIRM</name>
<dbReference type="RefSeq" id="WP_099385735.1">
    <property type="nucleotide sequence ID" value="NZ_JANSWH010000080.1"/>
</dbReference>
<feature type="transmembrane region" description="Helical" evidence="8">
    <location>
        <begin position="187"/>
        <end position="204"/>
    </location>
</feature>
<dbReference type="Pfam" id="PF01061">
    <property type="entry name" value="ABC2_membrane"/>
    <property type="match status" value="1"/>
</dbReference>
<evidence type="ECO:0000313" key="10">
    <source>
        <dbReference type="EMBL" id="PHU38191.1"/>
    </source>
</evidence>
<protein>
    <submittedName>
        <fullName evidence="10">Teichoic acid translocation permease</fullName>
    </submittedName>
</protein>
<reference evidence="10 11" key="2">
    <citation type="submission" date="2017-10" db="EMBL/GenBank/DDBJ databases">
        <authorList>
            <person name="Banno H."/>
            <person name="Chua N.-H."/>
        </authorList>
    </citation>
    <scope>NUCLEOTIDE SEQUENCE [LARGE SCALE GENOMIC DNA]</scope>
    <source>
        <strain evidence="10 11">JK623</strain>
    </source>
</reference>
<evidence type="ECO:0000256" key="5">
    <source>
        <dbReference type="ARBA" id="ARBA00022692"/>
    </source>
</evidence>
<accession>A0A2G3E4R5</accession>
<keyword evidence="6 8" id="KW-1133">Transmembrane helix</keyword>
<evidence type="ECO:0000256" key="4">
    <source>
        <dbReference type="ARBA" id="ARBA00022475"/>
    </source>
</evidence>
<gene>
    <name evidence="10" type="ORF">CSX02_04055</name>
</gene>
<dbReference type="PANTHER" id="PTHR30413:SF10">
    <property type="entry name" value="CAPSULE POLYSACCHARIDE EXPORT INNER-MEMBRANE PROTEIN CTRC"/>
    <property type="match status" value="1"/>
</dbReference>
<keyword evidence="7 8" id="KW-0472">Membrane</keyword>
<keyword evidence="5 8" id="KW-0812">Transmembrane</keyword>
<organism evidence="10 11">
    <name type="scientific">Agathobacter ruminis</name>
    <dbReference type="NCBI Taxonomy" id="1712665"/>
    <lineage>
        <taxon>Bacteria</taxon>
        <taxon>Bacillati</taxon>
        <taxon>Bacillota</taxon>
        <taxon>Clostridia</taxon>
        <taxon>Lachnospirales</taxon>
        <taxon>Lachnospiraceae</taxon>
        <taxon>Agathobacter</taxon>
    </lineage>
</organism>